<gene>
    <name evidence="3" type="ORF">MOVS_10790</name>
</gene>
<accession>A0ABM6BFK6</accession>
<geneLocation type="plasmid" evidence="4">
    <name>pmov1</name>
</geneLocation>
<dbReference type="Gene3D" id="3.40.30.10">
    <property type="entry name" value="Glutaredoxin"/>
    <property type="match status" value="1"/>
</dbReference>
<evidence type="ECO:0000256" key="1">
    <source>
        <dbReference type="SAM" id="MobiDB-lite"/>
    </source>
</evidence>
<keyword evidence="3" id="KW-0614">Plasmid</keyword>
<dbReference type="InterPro" id="IPR039555">
    <property type="entry name" value="TraF/TrbB"/>
</dbReference>
<evidence type="ECO:0000313" key="3">
    <source>
        <dbReference type="EMBL" id="ANB92573.1"/>
    </source>
</evidence>
<dbReference type="Proteomes" id="UP000076765">
    <property type="component" value="Plasmid pMOV1"/>
</dbReference>
<feature type="signal peptide" evidence="2">
    <location>
        <begin position="1"/>
        <end position="23"/>
    </location>
</feature>
<evidence type="ECO:0000256" key="2">
    <source>
        <dbReference type="SAM" id="SignalP"/>
    </source>
</evidence>
<dbReference type="EMBL" id="CP011159">
    <property type="protein sequence ID" value="ANB92573.1"/>
    <property type="molecule type" value="Genomic_DNA"/>
</dbReference>
<feature type="chain" id="PRO_5045155825" description="Conjugal pilus assembly protein TraF" evidence="2">
    <location>
        <begin position="24"/>
        <end position="295"/>
    </location>
</feature>
<dbReference type="InterPro" id="IPR036249">
    <property type="entry name" value="Thioredoxin-like_sf"/>
</dbReference>
<proteinExistence type="predicted"/>
<keyword evidence="2" id="KW-0732">Signal</keyword>
<evidence type="ECO:0000313" key="4">
    <source>
        <dbReference type="Proteomes" id="UP000076765"/>
    </source>
</evidence>
<dbReference type="SUPFAM" id="SSF52833">
    <property type="entry name" value="Thioredoxin-like"/>
    <property type="match status" value="1"/>
</dbReference>
<feature type="region of interest" description="Disordered" evidence="1">
    <location>
        <begin position="45"/>
        <end position="66"/>
    </location>
</feature>
<sequence length="295" mass="33053">MMTGSLKALAVSIGVLLAMPAVPSSLDYDSVWQCNTRKTNWYCDESKRQPAPVQQPPARQSTTVQPQQSVVTAVPNATVVNPAQQTVPAQQPKVTSLNEVQTIEQLRQLLKDKEDAAIMHPTEENMKEYLEVWKYSQEKASFFADQWQRTVWKNPHLDYSINHPTSAMGLNVANQQKLQTRNVTIQALAQKHGIIFFFRSDCPYCHATARVLKAMEQQYGVDIIAASLDGGALPEFPRPKDGRNLAQKWQVQVVPALFIANKQTAEYAPIGFGTMTMEEILDRMYALTTPTGVNF</sequence>
<evidence type="ECO:0008006" key="5">
    <source>
        <dbReference type="Google" id="ProtNLM"/>
    </source>
</evidence>
<protein>
    <recommendedName>
        <fullName evidence="5">Conjugal pilus assembly protein TraF</fullName>
    </recommendedName>
</protein>
<organism evidence="3 4">
    <name type="scientific">Moraxella ovis</name>
    <dbReference type="NCBI Taxonomy" id="29433"/>
    <lineage>
        <taxon>Bacteria</taxon>
        <taxon>Pseudomonadati</taxon>
        <taxon>Pseudomonadota</taxon>
        <taxon>Gammaproteobacteria</taxon>
        <taxon>Moraxellales</taxon>
        <taxon>Moraxellaceae</taxon>
        <taxon>Moraxella</taxon>
    </lineage>
</organism>
<dbReference type="Pfam" id="PF13728">
    <property type="entry name" value="TraF"/>
    <property type="match status" value="1"/>
</dbReference>
<keyword evidence="4" id="KW-1185">Reference proteome</keyword>
<name>A0ABM6BFK6_9GAMM</name>
<reference evidence="3 4" key="1">
    <citation type="submission" date="2015-04" db="EMBL/GenBank/DDBJ databases">
        <authorList>
            <person name="Calcutt M.J."/>
            <person name="Foecking M.F."/>
        </authorList>
    </citation>
    <scope>NUCLEOTIDE SEQUENCE [LARGE SCALE GENOMIC DNA]</scope>
    <source>
        <strain evidence="3 4">199/55</strain>
        <plasmid evidence="4">pmov1</plasmid>
    </source>
</reference>
<feature type="compositionally biased region" description="Low complexity" evidence="1">
    <location>
        <begin position="49"/>
        <end position="66"/>
    </location>
</feature>